<name>A0ABW3G560_9PSEU</name>
<comment type="caution">
    <text evidence="1">The sequence shown here is derived from an EMBL/GenBank/DDBJ whole genome shotgun (WGS) entry which is preliminary data.</text>
</comment>
<gene>
    <name evidence="1" type="ORF">ACFQ16_29525</name>
</gene>
<dbReference type="Gene3D" id="3.40.50.1000">
    <property type="entry name" value="HAD superfamily/HAD-like"/>
    <property type="match status" value="1"/>
</dbReference>
<keyword evidence="2" id="KW-1185">Reference proteome</keyword>
<evidence type="ECO:0000313" key="2">
    <source>
        <dbReference type="Proteomes" id="UP001597018"/>
    </source>
</evidence>
<accession>A0ABW3G560</accession>
<dbReference type="EMBL" id="JBHTIW010000046">
    <property type="protein sequence ID" value="MFD0923907.1"/>
    <property type="molecule type" value="Genomic_DNA"/>
</dbReference>
<sequence>MGKPNPFMLRSALRTVGAHAAHTVVLGDRMDTDVRSGIEAGMPTILVLAGLSGADTAARYPYQPTKVIVSAMRQPGYRRAARVPDIAVLTAPLTCAHAPHTRTLVGAADG</sequence>
<evidence type="ECO:0000313" key="1">
    <source>
        <dbReference type="EMBL" id="MFD0923907.1"/>
    </source>
</evidence>
<dbReference type="RefSeq" id="WP_425571187.1">
    <property type="nucleotide sequence ID" value="NZ_BAABLT010000025.1"/>
</dbReference>
<reference evidence="2" key="1">
    <citation type="journal article" date="2019" name="Int. J. Syst. Evol. Microbiol.">
        <title>The Global Catalogue of Microorganisms (GCM) 10K type strain sequencing project: providing services to taxonomists for standard genome sequencing and annotation.</title>
        <authorList>
            <consortium name="The Broad Institute Genomics Platform"/>
            <consortium name="The Broad Institute Genome Sequencing Center for Infectious Disease"/>
            <person name="Wu L."/>
            <person name="Ma J."/>
        </authorList>
    </citation>
    <scope>NUCLEOTIDE SEQUENCE [LARGE SCALE GENOMIC DNA]</scope>
    <source>
        <strain evidence="2">CCUG 56401</strain>
    </source>
</reference>
<protein>
    <submittedName>
        <fullName evidence="1">HAD hydrolase-like protein</fullName>
    </submittedName>
</protein>
<dbReference type="SUPFAM" id="SSF56784">
    <property type="entry name" value="HAD-like"/>
    <property type="match status" value="1"/>
</dbReference>
<dbReference type="Pfam" id="PF13242">
    <property type="entry name" value="Hydrolase_like"/>
    <property type="match status" value="1"/>
</dbReference>
<dbReference type="InterPro" id="IPR023214">
    <property type="entry name" value="HAD_sf"/>
</dbReference>
<dbReference type="InterPro" id="IPR036412">
    <property type="entry name" value="HAD-like_sf"/>
</dbReference>
<dbReference type="Proteomes" id="UP001597018">
    <property type="component" value="Unassembled WGS sequence"/>
</dbReference>
<proteinExistence type="predicted"/>
<organism evidence="1 2">
    <name type="scientific">Saccharopolyspora rosea</name>
    <dbReference type="NCBI Taxonomy" id="524884"/>
    <lineage>
        <taxon>Bacteria</taxon>
        <taxon>Bacillati</taxon>
        <taxon>Actinomycetota</taxon>
        <taxon>Actinomycetes</taxon>
        <taxon>Pseudonocardiales</taxon>
        <taxon>Pseudonocardiaceae</taxon>
        <taxon>Saccharopolyspora</taxon>
    </lineage>
</organism>